<comment type="similarity">
    <text evidence="8">Belongs to the pacC/RIM101 family.</text>
</comment>
<keyword evidence="7" id="KW-0539">Nucleus</keyword>
<feature type="domain" description="C2H2-type" evidence="11">
    <location>
        <begin position="75"/>
        <end position="107"/>
    </location>
</feature>
<evidence type="ECO:0000256" key="2">
    <source>
        <dbReference type="ARBA" id="ARBA00022491"/>
    </source>
</evidence>
<keyword evidence="5 9" id="KW-0863">Zinc-finger</keyword>
<evidence type="ECO:0000256" key="7">
    <source>
        <dbReference type="ARBA" id="ARBA00023242"/>
    </source>
</evidence>
<evidence type="ECO:0000256" key="5">
    <source>
        <dbReference type="ARBA" id="ARBA00022771"/>
    </source>
</evidence>
<feature type="region of interest" description="Disordered" evidence="10">
    <location>
        <begin position="1"/>
        <end position="32"/>
    </location>
</feature>
<dbReference type="PANTHER" id="PTHR47257:SF1">
    <property type="entry name" value="PH-RESPONSE TRANSCRIPTION FACTOR PACC_RIM101"/>
    <property type="match status" value="1"/>
</dbReference>
<evidence type="ECO:0000256" key="10">
    <source>
        <dbReference type="SAM" id="MobiDB-lite"/>
    </source>
</evidence>
<accession>A0A8H7RAR2</accession>
<dbReference type="SMART" id="SM00355">
    <property type="entry name" value="ZnF_C2H2"/>
    <property type="match status" value="3"/>
</dbReference>
<dbReference type="Gene3D" id="3.30.160.60">
    <property type="entry name" value="Classic Zinc Finger"/>
    <property type="match status" value="2"/>
</dbReference>
<dbReference type="PANTHER" id="PTHR47257">
    <property type="entry name" value="PH-RESPONSE TRANSCRIPTION FACTOR PACC/RIM101"/>
    <property type="match status" value="1"/>
</dbReference>
<feature type="domain" description="C2H2-type" evidence="11">
    <location>
        <begin position="108"/>
        <end position="133"/>
    </location>
</feature>
<feature type="domain" description="C2H2-type" evidence="11">
    <location>
        <begin position="42"/>
        <end position="72"/>
    </location>
</feature>
<protein>
    <recommendedName>
        <fullName evidence="11">C2H2-type domain-containing protein</fullName>
    </recommendedName>
</protein>
<dbReference type="GO" id="GO:0005634">
    <property type="term" value="C:nucleus"/>
    <property type="evidence" value="ECO:0007669"/>
    <property type="project" value="UniProtKB-SubCell"/>
</dbReference>
<reference evidence="12" key="1">
    <citation type="submission" date="2020-12" db="EMBL/GenBank/DDBJ databases">
        <title>Metabolic potential, ecology and presence of endohyphal bacteria is reflected in genomic diversity of Mucoromycotina.</title>
        <authorList>
            <person name="Muszewska A."/>
            <person name="Okrasinska A."/>
            <person name="Steczkiewicz K."/>
            <person name="Drgas O."/>
            <person name="Orlowska M."/>
            <person name="Perlinska-Lenart U."/>
            <person name="Aleksandrzak-Piekarczyk T."/>
            <person name="Szatraj K."/>
            <person name="Zielenkiewicz U."/>
            <person name="Pilsyk S."/>
            <person name="Malc E."/>
            <person name="Mieczkowski P."/>
            <person name="Kruszewska J.S."/>
            <person name="Biernat P."/>
            <person name="Pawlowska J."/>
        </authorList>
    </citation>
    <scope>NUCLEOTIDE SEQUENCE</scope>
    <source>
        <strain evidence="12">CBS 226.32</strain>
    </source>
</reference>
<name>A0A8H7RAR2_9FUNG</name>
<evidence type="ECO:0000313" key="13">
    <source>
        <dbReference type="Proteomes" id="UP000650833"/>
    </source>
</evidence>
<evidence type="ECO:0000256" key="9">
    <source>
        <dbReference type="PROSITE-ProRule" id="PRU00042"/>
    </source>
</evidence>
<dbReference type="InterPro" id="IPR013087">
    <property type="entry name" value="Znf_C2H2_type"/>
</dbReference>
<gene>
    <name evidence="12" type="ORF">INT46_007171</name>
</gene>
<dbReference type="InterPro" id="IPR050806">
    <property type="entry name" value="pacC/RIM101"/>
</dbReference>
<dbReference type="Pfam" id="PF23561">
    <property type="entry name" value="zf-C2H2_15"/>
    <property type="match status" value="1"/>
</dbReference>
<evidence type="ECO:0000256" key="6">
    <source>
        <dbReference type="ARBA" id="ARBA00022833"/>
    </source>
</evidence>
<dbReference type="InterPro" id="IPR036236">
    <property type="entry name" value="Znf_C2H2_sf"/>
</dbReference>
<feature type="compositionally biased region" description="Polar residues" evidence="10">
    <location>
        <begin position="7"/>
        <end position="17"/>
    </location>
</feature>
<evidence type="ECO:0000256" key="4">
    <source>
        <dbReference type="ARBA" id="ARBA00022737"/>
    </source>
</evidence>
<dbReference type="SUPFAM" id="SSF57667">
    <property type="entry name" value="beta-beta-alpha zinc fingers"/>
    <property type="match status" value="2"/>
</dbReference>
<keyword evidence="3" id="KW-0479">Metal-binding</keyword>
<proteinExistence type="inferred from homology"/>
<dbReference type="FunFam" id="3.30.160.60:FF:002343">
    <property type="entry name" value="Zinc finger protein 33A"/>
    <property type="match status" value="1"/>
</dbReference>
<dbReference type="InterPro" id="IPR056436">
    <property type="entry name" value="Znf-C2H2_ZIC1-5/GLI1-3-like"/>
</dbReference>
<dbReference type="OrthoDB" id="3437960at2759"/>
<feature type="compositionally biased region" description="Basic and acidic residues" evidence="10">
    <location>
        <begin position="315"/>
        <end position="324"/>
    </location>
</feature>
<feature type="region of interest" description="Disordered" evidence="10">
    <location>
        <begin position="297"/>
        <end position="324"/>
    </location>
</feature>
<keyword evidence="2" id="KW-0678">Repressor</keyword>
<dbReference type="Proteomes" id="UP000650833">
    <property type="component" value="Unassembled WGS sequence"/>
</dbReference>
<comment type="subcellular location">
    <subcellularLocation>
        <location evidence="1">Nucleus</location>
    </subcellularLocation>
</comment>
<sequence>MAERQHLQSISMPLQTSPFPPIPNHQEEEETDSNGKIYNAQLVCQWNHCLKVFPNHSTLAGHLSEDHIGWKKGGYSCDWDNCSRQGAKCHNRFALMMHLRIHTGEKPFECKTPNCGQIFGRMDALTRHQKAEHGEGIIEKPLKPSHTTNIIPLLNTPAPASVAAITTTTNATTALSLNAAKPRKNNHNKNFNSNNKRPAPPSLDTLSKYKRTTMLDDWEMSNAVVENKLPEQSTSTKKELARGTAYSQYRLAKAQLHYILRENEMLRDEYEITQKKLKRMKTERRVLLDALMAREQFSGIEQERKEEEEEEDIQDDHLSNTEVA</sequence>
<evidence type="ECO:0000256" key="1">
    <source>
        <dbReference type="ARBA" id="ARBA00004123"/>
    </source>
</evidence>
<dbReference type="AlphaFoldDB" id="A0A8H7RAR2"/>
<evidence type="ECO:0000256" key="8">
    <source>
        <dbReference type="ARBA" id="ARBA00038089"/>
    </source>
</evidence>
<feature type="region of interest" description="Disordered" evidence="10">
    <location>
        <begin position="182"/>
        <end position="203"/>
    </location>
</feature>
<dbReference type="EMBL" id="JAEPRC010000158">
    <property type="protein sequence ID" value="KAG2206176.1"/>
    <property type="molecule type" value="Genomic_DNA"/>
</dbReference>
<organism evidence="12 13">
    <name type="scientific">Mucor plumbeus</name>
    <dbReference type="NCBI Taxonomy" id="97098"/>
    <lineage>
        <taxon>Eukaryota</taxon>
        <taxon>Fungi</taxon>
        <taxon>Fungi incertae sedis</taxon>
        <taxon>Mucoromycota</taxon>
        <taxon>Mucoromycotina</taxon>
        <taxon>Mucoromycetes</taxon>
        <taxon>Mucorales</taxon>
        <taxon>Mucorineae</taxon>
        <taxon>Mucoraceae</taxon>
        <taxon>Mucor</taxon>
    </lineage>
</organism>
<evidence type="ECO:0000259" key="11">
    <source>
        <dbReference type="PROSITE" id="PS50157"/>
    </source>
</evidence>
<keyword evidence="4" id="KW-0677">Repeat</keyword>
<dbReference type="PROSITE" id="PS50157">
    <property type="entry name" value="ZINC_FINGER_C2H2_2"/>
    <property type="match status" value="3"/>
</dbReference>
<keyword evidence="6" id="KW-0862">Zinc</keyword>
<keyword evidence="13" id="KW-1185">Reference proteome</keyword>
<comment type="caution">
    <text evidence="12">The sequence shown here is derived from an EMBL/GenBank/DDBJ whole genome shotgun (WGS) entry which is preliminary data.</text>
</comment>
<evidence type="ECO:0000313" key="12">
    <source>
        <dbReference type="EMBL" id="KAG2206176.1"/>
    </source>
</evidence>
<dbReference type="GO" id="GO:0008270">
    <property type="term" value="F:zinc ion binding"/>
    <property type="evidence" value="ECO:0007669"/>
    <property type="project" value="UniProtKB-KW"/>
</dbReference>
<dbReference type="PROSITE" id="PS00028">
    <property type="entry name" value="ZINC_FINGER_C2H2_1"/>
    <property type="match status" value="2"/>
</dbReference>
<evidence type="ECO:0000256" key="3">
    <source>
        <dbReference type="ARBA" id="ARBA00022723"/>
    </source>
</evidence>